<accession>A0A6C0FD21</accession>
<feature type="compositionally biased region" description="Basic residues" evidence="1">
    <location>
        <begin position="133"/>
        <end position="167"/>
    </location>
</feature>
<dbReference type="AlphaFoldDB" id="A0A6C0FD21"/>
<feature type="region of interest" description="Disordered" evidence="1">
    <location>
        <begin position="47"/>
        <end position="87"/>
    </location>
</feature>
<sequence length="210" mass="23229">MDCPNCKTYGEHGEDFHNANSSMFTVFPASSNRMVNYPAINFSGNMGSNQIPQSSPASLSKEMTGGASKSKSKKTRRGRKKGIKNKKRCKTMKIKNVGIIYKKDTMNPRKDIRAVKKQLMRLTQISFPPLSGRRSRAAARRSRKSKTSRKTKKSRGSKKRKGTRKQRGGTTSTGYSTGGIAIPASELRLANPAPHTPYPMEGHISHARSL</sequence>
<feature type="compositionally biased region" description="Polar residues" evidence="1">
    <location>
        <begin position="47"/>
        <end position="58"/>
    </location>
</feature>
<protein>
    <submittedName>
        <fullName evidence="2">Uncharacterized protein</fullName>
    </submittedName>
</protein>
<feature type="compositionally biased region" description="Basic residues" evidence="1">
    <location>
        <begin position="70"/>
        <end position="87"/>
    </location>
</feature>
<reference evidence="2" key="1">
    <citation type="journal article" date="2020" name="Nature">
        <title>Giant virus diversity and host interactions through global metagenomics.</title>
        <authorList>
            <person name="Schulz F."/>
            <person name="Roux S."/>
            <person name="Paez-Espino D."/>
            <person name="Jungbluth S."/>
            <person name="Walsh D.A."/>
            <person name="Denef V.J."/>
            <person name="McMahon K.D."/>
            <person name="Konstantinidis K.T."/>
            <person name="Eloe-Fadrosh E.A."/>
            <person name="Kyrpides N.C."/>
            <person name="Woyke T."/>
        </authorList>
    </citation>
    <scope>NUCLEOTIDE SEQUENCE</scope>
    <source>
        <strain evidence="2">GVMAG-S-ERX556106-38</strain>
    </source>
</reference>
<feature type="region of interest" description="Disordered" evidence="1">
    <location>
        <begin position="125"/>
        <end position="210"/>
    </location>
</feature>
<evidence type="ECO:0000256" key="1">
    <source>
        <dbReference type="SAM" id="MobiDB-lite"/>
    </source>
</evidence>
<dbReference type="EMBL" id="MN738836">
    <property type="protein sequence ID" value="QHT38914.1"/>
    <property type="molecule type" value="Genomic_DNA"/>
</dbReference>
<evidence type="ECO:0000313" key="2">
    <source>
        <dbReference type="EMBL" id="QHT38914.1"/>
    </source>
</evidence>
<feature type="compositionally biased region" description="Low complexity" evidence="1">
    <location>
        <begin position="168"/>
        <end position="179"/>
    </location>
</feature>
<organism evidence="2">
    <name type="scientific">viral metagenome</name>
    <dbReference type="NCBI Taxonomy" id="1070528"/>
    <lineage>
        <taxon>unclassified sequences</taxon>
        <taxon>metagenomes</taxon>
        <taxon>organismal metagenomes</taxon>
    </lineage>
</organism>
<name>A0A6C0FD21_9ZZZZ</name>
<proteinExistence type="predicted"/>